<dbReference type="AlphaFoldDB" id="F5YQZ2"/>
<reference evidence="2 3" key="2">
    <citation type="journal article" date="2011" name="ISME J.">
        <title>RNA-seq reveals cooperative metabolic interactions between two termite-gut spirochete species in co-culture.</title>
        <authorList>
            <person name="Rosenthal A.Z."/>
            <person name="Matson E.G."/>
            <person name="Eldar A."/>
            <person name="Leadbetter J.R."/>
        </authorList>
    </citation>
    <scope>NUCLEOTIDE SEQUENCE [LARGE SCALE GENOMIC DNA]</scope>
    <source>
        <strain evidence="3">ATCC BAA-887 / DSM 12427 / ZAS-2</strain>
    </source>
</reference>
<dbReference type="Proteomes" id="UP000009223">
    <property type="component" value="Chromosome"/>
</dbReference>
<proteinExistence type="predicted"/>
<dbReference type="InterPro" id="IPR038461">
    <property type="entry name" value="Schlafen_AlbA_2_dom_sf"/>
</dbReference>
<evidence type="ECO:0000313" key="3">
    <source>
        <dbReference type="Proteomes" id="UP000009223"/>
    </source>
</evidence>
<evidence type="ECO:0000259" key="1">
    <source>
        <dbReference type="Pfam" id="PF04326"/>
    </source>
</evidence>
<feature type="domain" description="Schlafen AlbA-2" evidence="1">
    <location>
        <begin position="14"/>
        <end position="125"/>
    </location>
</feature>
<dbReference type="PANTHER" id="PTHR30595:SF6">
    <property type="entry name" value="SCHLAFEN ALBA-2 DOMAIN-CONTAINING PROTEIN"/>
    <property type="match status" value="1"/>
</dbReference>
<dbReference type="Pfam" id="PF04326">
    <property type="entry name" value="SLFN_AlbA_2"/>
    <property type="match status" value="1"/>
</dbReference>
<dbReference type="Gene3D" id="3.30.565.60">
    <property type="match status" value="1"/>
</dbReference>
<sequence>MDLKTLTQLLAQSENEHIEFKEAKSSYSFDKLVDYTIALANERGGKFILGVSDKKPRTIVGTRAFDELNKIKIHLMDMTKLHIEIEEIATPQGRVLIFNIPSRPIGMPLHRNGRYLMRSGESLTSMPADMLRRIFDEAGPDFTAEICSKAALSDLDEKAIEDFRNRWIKKSGNKSIATLTVKQLLSDAELLIDGKLTYGALILFGTFRALGRYLSQSEVVFEYRANDASGPAEFRKEYRQGFFSFYDELWQTIDLRNTNQHFQDGLFIWDIKTFNESAIRETILNAVSHRDYRMNGSVFVRQYPERIEITSPGGLLPGITFENILWAQAPRNRRLAETFAKCGLVERSGQGMNRIFESCLLESKETPDFTHSDADQFWLTLHGKIQHPEFLKVLEKIGEERIRSFTADDLIVLQNVYDNKSVKENLSQNVKALLEEGLLERAPRASGYKWILARRLYTAIGQAGVHTRKKGLDRDTHKALLLKHIKENAKEGTKLEELRQVLPFLNRSSIQVLVRELKAEGTIISSGHTKGTRWLPK</sequence>
<organism evidence="2 3">
    <name type="scientific">Treponema primitia (strain ATCC BAA-887 / DSM 12427 / ZAS-2)</name>
    <dbReference type="NCBI Taxonomy" id="545694"/>
    <lineage>
        <taxon>Bacteria</taxon>
        <taxon>Pseudomonadati</taxon>
        <taxon>Spirochaetota</taxon>
        <taxon>Spirochaetia</taxon>
        <taxon>Spirochaetales</taxon>
        <taxon>Treponemataceae</taxon>
        <taxon>Treponema</taxon>
    </lineage>
</organism>
<protein>
    <submittedName>
        <fullName evidence="2">Putative transcriptional regulator</fullName>
    </submittedName>
</protein>
<dbReference type="HOGENOM" id="CLU_024970_7_1_12"/>
<keyword evidence="3" id="KW-1185">Reference proteome</keyword>
<dbReference type="STRING" id="545694.TREPR_3635"/>
<reference evidence="3" key="1">
    <citation type="submission" date="2009-12" db="EMBL/GenBank/DDBJ databases">
        <title>Complete sequence of Treponema primitia strain ZAS-2.</title>
        <authorList>
            <person name="Tetu S.G."/>
            <person name="Matson E."/>
            <person name="Ren Q."/>
            <person name="Seshadri R."/>
            <person name="Elbourne L."/>
            <person name="Hassan K.A."/>
            <person name="Durkin A."/>
            <person name="Radune D."/>
            <person name="Mohamoud Y."/>
            <person name="Shay R."/>
            <person name="Jin S."/>
            <person name="Zhang X."/>
            <person name="Lucey K."/>
            <person name="Ballor N.R."/>
            <person name="Ottesen E."/>
            <person name="Rosenthal R."/>
            <person name="Allen A."/>
            <person name="Leadbetter J.R."/>
            <person name="Paulsen I.T."/>
        </authorList>
    </citation>
    <scope>NUCLEOTIDE SEQUENCE [LARGE SCALE GENOMIC DNA]</scope>
    <source>
        <strain evidence="3">ATCC BAA-887 / DSM 12427 / ZAS-2</strain>
    </source>
</reference>
<dbReference type="InterPro" id="IPR038475">
    <property type="entry name" value="RecG_C_sf"/>
</dbReference>
<accession>F5YQZ2</accession>
<evidence type="ECO:0000313" key="2">
    <source>
        <dbReference type="EMBL" id="AEF85606.1"/>
    </source>
</evidence>
<dbReference type="InterPro" id="IPR007421">
    <property type="entry name" value="Schlafen_AlbA_2_dom"/>
</dbReference>
<dbReference type="eggNOG" id="COG2865">
    <property type="taxonomic scope" value="Bacteria"/>
</dbReference>
<name>F5YQZ2_TREPZ</name>
<dbReference type="RefSeq" id="WP_015706673.1">
    <property type="nucleotide sequence ID" value="NC_015578.1"/>
</dbReference>
<dbReference type="PANTHER" id="PTHR30595">
    <property type="entry name" value="GLPR-RELATED TRANSCRIPTIONAL REPRESSOR"/>
    <property type="match status" value="1"/>
</dbReference>
<dbReference type="KEGG" id="tpi:TREPR_3635"/>
<gene>
    <name evidence="2" type="ordered locus">TREPR_3635</name>
</gene>
<dbReference type="OrthoDB" id="9807907at2"/>
<dbReference type="Pfam" id="PF13749">
    <property type="entry name" value="HATPase_c_4"/>
    <property type="match status" value="1"/>
</dbReference>
<dbReference type="EMBL" id="CP001843">
    <property type="protein sequence ID" value="AEF85606.1"/>
    <property type="molecule type" value="Genomic_DNA"/>
</dbReference>
<dbReference type="Gene3D" id="3.30.950.30">
    <property type="entry name" value="Schlafen, AAA domain"/>
    <property type="match status" value="1"/>
</dbReference>